<feature type="region of interest" description="Disordered" evidence="1">
    <location>
        <begin position="62"/>
        <end position="86"/>
    </location>
</feature>
<comment type="caution">
    <text evidence="2">The sequence shown here is derived from an EMBL/GenBank/DDBJ whole genome shotgun (WGS) entry which is preliminary data.</text>
</comment>
<gene>
    <name evidence="2" type="ORF">SAMEA3538468_01325</name>
</gene>
<dbReference type="EMBL" id="UJYZ02000004">
    <property type="protein sequence ID" value="VVJ56315.1"/>
    <property type="molecule type" value="Genomic_DNA"/>
</dbReference>
<dbReference type="Proteomes" id="UP000259400">
    <property type="component" value="Unassembled WGS sequence"/>
</dbReference>
<evidence type="ECO:0000256" key="1">
    <source>
        <dbReference type="SAM" id="MobiDB-lite"/>
    </source>
</evidence>
<proteinExistence type="predicted"/>
<name>A0ABY6WTT3_9ENTR</name>
<evidence type="ECO:0000313" key="3">
    <source>
        <dbReference type="Proteomes" id="UP000259400"/>
    </source>
</evidence>
<keyword evidence="3" id="KW-1185">Reference proteome</keyword>
<accession>A0ABY6WTT3</accession>
<reference evidence="2 3" key="1">
    <citation type="submission" date="2019-09" db="EMBL/GenBank/DDBJ databases">
        <authorList>
            <consortium name="Pathogen Informatics"/>
        </authorList>
    </citation>
    <scope>NUCLEOTIDE SEQUENCE [LARGE SCALE GENOMIC DNA]</scope>
    <source>
        <strain evidence="2 3">EuSCAPE_IL010</strain>
    </source>
</reference>
<evidence type="ECO:0000313" key="2">
    <source>
        <dbReference type="EMBL" id="VVJ56315.1"/>
    </source>
</evidence>
<sequence length="86" mass="9649">MSVDNQKLFQKIVEELESLKGETEVLSIAISCLFSEMPSDSVSKVRVKFTKAVNELNTLKPAAAPSRRRSRQDVYSKALSMMTKPE</sequence>
<organism evidence="2 3">
    <name type="scientific">Klebsiella quasivariicola</name>
    <dbReference type="NCBI Taxonomy" id="2026240"/>
    <lineage>
        <taxon>Bacteria</taxon>
        <taxon>Pseudomonadati</taxon>
        <taxon>Pseudomonadota</taxon>
        <taxon>Gammaproteobacteria</taxon>
        <taxon>Enterobacterales</taxon>
        <taxon>Enterobacteriaceae</taxon>
        <taxon>Klebsiella/Raoultella group</taxon>
        <taxon>Klebsiella</taxon>
        <taxon>Klebsiella pneumoniae complex</taxon>
    </lineage>
</organism>
<protein>
    <submittedName>
        <fullName evidence="2">Uncharacterized protein</fullName>
    </submittedName>
</protein>